<sequence>MHACERCYSRKTKCDRRLPQCTSCIKSKVSCRYQNKRRDRQLQQGYLKSVEAKLKLLEQENEELRRSSGVHVSLLDQSTLAPSQSPESTRDSVQHLHHRVDAQPSPVQSGGPTQQSPSEEARYLGSSNGVDFVDVVERVVDSSSHSTGGLFGRVTDSHRAPDRVALPAISEPVALVDHAVAMPLIESYFEHWHLTFPLLYRPAFMEMVRHMYADPLIYHQDAAGAFAFDIVLALGSVPSKRADWGSGHAESHFARALTRLDRVSSFRDIRSLQALLLYCKYGIHASLRDTSSEMWEALGKATRLCVEIGLHHNPSTTSSRCALHITGQISPAVQVEIQRRCFWCYYNLDRIVNISLGRPLALHDDDIHVPLPSAADDDALDQISPGAVPPTPTTSPFLQHTQYRRIQSKIHRCMYTSRLIQELPLTQRQAIRREIFEELQAWRQNIELLPLSPLDNSHPISSSYLHPSWYEAIYHSGCLLLFRPSATFPAMEGLEPDQDKDDVLQIIWTSSRHVLSKYSELLRARHLNYSWVCLYTIFMAGLANVYSVGCCARRRKRGVVAFLPSFWDVVSDFRDYSNMLTAICERWADARGSREIFNSLSQSALKELAGPSFRGDISRAEPANGQGTAGTPLIDQTEQPFATSGFVDTDMSLDHLPEDGFAEFEPAFDFQQMFQEMQSSINTGGYGQTDEVMLGFSQEWFER</sequence>
<evidence type="ECO:0000256" key="1">
    <source>
        <dbReference type="ARBA" id="ARBA00004123"/>
    </source>
</evidence>
<dbReference type="Pfam" id="PF04082">
    <property type="entry name" value="Fungal_trans"/>
    <property type="match status" value="1"/>
</dbReference>
<dbReference type="EMBL" id="JOMC01000028">
    <property type="protein sequence ID" value="KIA75876.1"/>
    <property type="molecule type" value="Genomic_DNA"/>
</dbReference>
<evidence type="ECO:0000256" key="9">
    <source>
        <dbReference type="SAM" id="Phobius"/>
    </source>
</evidence>
<evidence type="ECO:0000313" key="11">
    <source>
        <dbReference type="EMBL" id="KIA75876.1"/>
    </source>
</evidence>
<evidence type="ECO:0000256" key="6">
    <source>
        <dbReference type="ARBA" id="ARBA00023163"/>
    </source>
</evidence>
<dbReference type="InterPro" id="IPR007219">
    <property type="entry name" value="XnlR_reg_dom"/>
</dbReference>
<evidence type="ECO:0000259" key="10">
    <source>
        <dbReference type="PROSITE" id="PS50048"/>
    </source>
</evidence>
<dbReference type="CDD" id="cd14686">
    <property type="entry name" value="bZIP"/>
    <property type="match status" value="1"/>
</dbReference>
<accession>A0A0C1BWE9</accession>
<comment type="subcellular location">
    <subcellularLocation>
        <location evidence="1">Nucleus</location>
    </subcellularLocation>
</comment>
<keyword evidence="7" id="KW-0539">Nucleus</keyword>
<dbReference type="SUPFAM" id="SSF57701">
    <property type="entry name" value="Zn2/Cys6 DNA-binding domain"/>
    <property type="match status" value="1"/>
</dbReference>
<feature type="compositionally biased region" description="Polar residues" evidence="8">
    <location>
        <begin position="105"/>
        <end position="118"/>
    </location>
</feature>
<comment type="caution">
    <text evidence="11">The sequence shown here is derived from an EMBL/GenBank/DDBJ whole genome shotgun (WGS) entry which is preliminary data.</text>
</comment>
<keyword evidence="12" id="KW-1185">Reference proteome</keyword>
<dbReference type="Proteomes" id="UP000053475">
    <property type="component" value="Unassembled WGS sequence"/>
</dbReference>
<dbReference type="GO" id="GO:0006351">
    <property type="term" value="P:DNA-templated transcription"/>
    <property type="evidence" value="ECO:0007669"/>
    <property type="project" value="InterPro"/>
</dbReference>
<keyword evidence="2" id="KW-0479">Metal-binding</keyword>
<name>A0A0C1BWE9_ASPUT</name>
<keyword evidence="9" id="KW-1133">Transmembrane helix</keyword>
<dbReference type="GO" id="GO:0043565">
    <property type="term" value="F:sequence-specific DNA binding"/>
    <property type="evidence" value="ECO:0007669"/>
    <property type="project" value="TreeGrafter"/>
</dbReference>
<dbReference type="CDD" id="cd12148">
    <property type="entry name" value="fungal_TF_MHR"/>
    <property type="match status" value="1"/>
</dbReference>
<dbReference type="InterPro" id="IPR052202">
    <property type="entry name" value="Yeast_MetPath_Reg"/>
</dbReference>
<dbReference type="GO" id="GO:0000981">
    <property type="term" value="F:DNA-binding transcription factor activity, RNA polymerase II-specific"/>
    <property type="evidence" value="ECO:0007669"/>
    <property type="project" value="InterPro"/>
</dbReference>
<dbReference type="SMART" id="SM00066">
    <property type="entry name" value="GAL4"/>
    <property type="match status" value="1"/>
</dbReference>
<dbReference type="GO" id="GO:0008270">
    <property type="term" value="F:zinc ion binding"/>
    <property type="evidence" value="ECO:0007669"/>
    <property type="project" value="InterPro"/>
</dbReference>
<dbReference type="InterPro" id="IPR036864">
    <property type="entry name" value="Zn2-C6_fun-type_DNA-bd_sf"/>
</dbReference>
<dbReference type="PANTHER" id="PTHR47782">
    <property type="entry name" value="ZN(II)2CYS6 TRANSCRIPTION FACTOR (EUROFUNG)-RELATED"/>
    <property type="match status" value="1"/>
</dbReference>
<feature type="region of interest" description="Disordered" evidence="8">
    <location>
        <begin position="76"/>
        <end position="123"/>
    </location>
</feature>
<evidence type="ECO:0000256" key="4">
    <source>
        <dbReference type="ARBA" id="ARBA00023015"/>
    </source>
</evidence>
<gene>
    <name evidence="11" type="ORF">HK57_00318</name>
</gene>
<dbReference type="CDD" id="cd00067">
    <property type="entry name" value="GAL4"/>
    <property type="match status" value="1"/>
</dbReference>
<protein>
    <submittedName>
        <fullName evidence="11">C6 zinc finger domain containing protein</fullName>
    </submittedName>
</protein>
<organism evidence="11 12">
    <name type="scientific">Aspergillus ustus</name>
    <dbReference type="NCBI Taxonomy" id="40382"/>
    <lineage>
        <taxon>Eukaryota</taxon>
        <taxon>Fungi</taxon>
        <taxon>Dikarya</taxon>
        <taxon>Ascomycota</taxon>
        <taxon>Pezizomycotina</taxon>
        <taxon>Eurotiomycetes</taxon>
        <taxon>Eurotiomycetidae</taxon>
        <taxon>Eurotiales</taxon>
        <taxon>Aspergillaceae</taxon>
        <taxon>Aspergillus</taxon>
        <taxon>Aspergillus subgen. Nidulantes</taxon>
    </lineage>
</organism>
<feature type="compositionally biased region" description="Polar residues" evidence="8">
    <location>
        <begin position="76"/>
        <end position="87"/>
    </location>
</feature>
<evidence type="ECO:0000256" key="3">
    <source>
        <dbReference type="ARBA" id="ARBA00022833"/>
    </source>
</evidence>
<keyword evidence="6" id="KW-0804">Transcription</keyword>
<feature type="transmembrane region" description="Helical" evidence="9">
    <location>
        <begin position="529"/>
        <end position="548"/>
    </location>
</feature>
<dbReference type="PANTHER" id="PTHR47782:SF1">
    <property type="entry name" value="PYRIMIDINE PATHWAY REGULATORY PROTEIN 1"/>
    <property type="match status" value="1"/>
</dbReference>
<evidence type="ECO:0000256" key="2">
    <source>
        <dbReference type="ARBA" id="ARBA00022723"/>
    </source>
</evidence>
<keyword evidence="5" id="KW-0238">DNA-binding</keyword>
<dbReference type="SMART" id="SM00906">
    <property type="entry name" value="Fungal_trans"/>
    <property type="match status" value="1"/>
</dbReference>
<evidence type="ECO:0000256" key="7">
    <source>
        <dbReference type="ARBA" id="ARBA00023242"/>
    </source>
</evidence>
<keyword evidence="9" id="KW-0812">Transmembrane</keyword>
<keyword evidence="4" id="KW-0805">Transcription regulation</keyword>
<dbReference type="Gene3D" id="4.10.240.10">
    <property type="entry name" value="Zn(2)-C6 fungal-type DNA-binding domain"/>
    <property type="match status" value="1"/>
</dbReference>
<feature type="domain" description="Zn(2)-C6 fungal-type" evidence="10">
    <location>
        <begin position="3"/>
        <end position="33"/>
    </location>
</feature>
<evidence type="ECO:0000313" key="12">
    <source>
        <dbReference type="Proteomes" id="UP000053475"/>
    </source>
</evidence>
<evidence type="ECO:0000256" key="5">
    <source>
        <dbReference type="ARBA" id="ARBA00023125"/>
    </source>
</evidence>
<reference evidence="11 12" key="1">
    <citation type="submission" date="2014-11" db="EMBL/GenBank/DDBJ databases">
        <title>Genomics derived discovery of secondary metabolites biosynthetic gene clusters in Aspergillus ustus.</title>
        <authorList>
            <person name="Pi B."/>
            <person name="Dai F."/>
            <person name="Song X."/>
            <person name="Zhu C."/>
            <person name="Li H."/>
            <person name="Yu D."/>
        </authorList>
    </citation>
    <scope>NUCLEOTIDE SEQUENCE [LARGE SCALE GENOMIC DNA]</scope>
    <source>
        <strain evidence="11 12">3.3904</strain>
    </source>
</reference>
<proteinExistence type="predicted"/>
<keyword evidence="3" id="KW-0862">Zinc</keyword>
<dbReference type="GO" id="GO:0005634">
    <property type="term" value="C:nucleus"/>
    <property type="evidence" value="ECO:0007669"/>
    <property type="project" value="UniProtKB-SubCell"/>
</dbReference>
<dbReference type="AlphaFoldDB" id="A0A0C1BWE9"/>
<dbReference type="Pfam" id="PF00172">
    <property type="entry name" value="Zn_clus"/>
    <property type="match status" value="1"/>
</dbReference>
<dbReference type="InterPro" id="IPR001138">
    <property type="entry name" value="Zn2Cys6_DnaBD"/>
</dbReference>
<dbReference type="PROSITE" id="PS50048">
    <property type="entry name" value="ZN2_CY6_FUNGAL_2"/>
    <property type="match status" value="1"/>
</dbReference>
<dbReference type="GO" id="GO:0045944">
    <property type="term" value="P:positive regulation of transcription by RNA polymerase II"/>
    <property type="evidence" value="ECO:0007669"/>
    <property type="project" value="TreeGrafter"/>
</dbReference>
<evidence type="ECO:0000256" key="8">
    <source>
        <dbReference type="SAM" id="MobiDB-lite"/>
    </source>
</evidence>
<keyword evidence="9" id="KW-0472">Membrane</keyword>